<dbReference type="InterPro" id="IPR051401">
    <property type="entry name" value="GtrA_CellWall_Glycosyl"/>
</dbReference>
<accession>A0A2N4UBU9</accession>
<proteinExistence type="inferred from homology"/>
<keyword evidence="4 6" id="KW-1133">Transmembrane helix</keyword>
<sequence length="137" mass="15326">MTFFRYLVVQVLAYGLDIGGFLIGFKLLGADPIISNVFGKIVAGVFAFIAHRNFTFQSTQKIKHGEQAIRYFALLGLNIPLSSLVLLLVLLAISYPLYGKVISDAICLLLTYWLSKTYVFCKPRDNSLNSNTKRGDR</sequence>
<dbReference type="Proteomes" id="UP000234328">
    <property type="component" value="Unassembled WGS sequence"/>
</dbReference>
<evidence type="ECO:0000256" key="6">
    <source>
        <dbReference type="SAM" id="Phobius"/>
    </source>
</evidence>
<dbReference type="PANTHER" id="PTHR38459:SF1">
    <property type="entry name" value="PROPHAGE BACTOPRENOL-LINKED GLUCOSE TRANSLOCASE HOMOLOG"/>
    <property type="match status" value="1"/>
</dbReference>
<protein>
    <submittedName>
        <fullName evidence="8">GtrA family protein</fullName>
    </submittedName>
</protein>
<feature type="transmembrane region" description="Helical" evidence="6">
    <location>
        <begin position="71"/>
        <end position="95"/>
    </location>
</feature>
<dbReference type="EMBL" id="PDNV01000013">
    <property type="protein sequence ID" value="PLC52493.1"/>
    <property type="molecule type" value="Genomic_DNA"/>
</dbReference>
<comment type="caution">
    <text evidence="8">The sequence shown here is derived from an EMBL/GenBank/DDBJ whole genome shotgun (WGS) entry which is preliminary data.</text>
</comment>
<dbReference type="Pfam" id="PF04138">
    <property type="entry name" value="GtrA_DPMS_TM"/>
    <property type="match status" value="1"/>
</dbReference>
<organism evidence="8 9">
    <name type="scientific">Pollutimonas nitritireducens</name>
    <dbReference type="NCBI Taxonomy" id="2045209"/>
    <lineage>
        <taxon>Bacteria</taxon>
        <taxon>Pseudomonadati</taxon>
        <taxon>Pseudomonadota</taxon>
        <taxon>Betaproteobacteria</taxon>
        <taxon>Burkholderiales</taxon>
        <taxon>Alcaligenaceae</taxon>
        <taxon>Pollutimonas</taxon>
    </lineage>
</organism>
<reference evidence="8 9" key="1">
    <citation type="submission" date="2017-10" db="EMBL/GenBank/DDBJ databases">
        <title>Two draft genome sequences of Pusillimonas sp. strains isolated from a nitrate- and radionuclide-contaminated groundwater in Russia.</title>
        <authorList>
            <person name="Grouzdev D.S."/>
            <person name="Tourova T.P."/>
            <person name="Goeva M.A."/>
            <person name="Babich T.L."/>
            <person name="Sokolova D.S."/>
            <person name="Abdullin R."/>
            <person name="Poltaraus A.B."/>
            <person name="Toshchakov S.V."/>
            <person name="Nazina T.N."/>
        </authorList>
    </citation>
    <scope>NUCLEOTIDE SEQUENCE [LARGE SCALE GENOMIC DNA]</scope>
    <source>
        <strain evidence="8 9">JR1/69-2-13</strain>
    </source>
</reference>
<evidence type="ECO:0000256" key="2">
    <source>
        <dbReference type="ARBA" id="ARBA00009399"/>
    </source>
</evidence>
<evidence type="ECO:0000256" key="5">
    <source>
        <dbReference type="ARBA" id="ARBA00023136"/>
    </source>
</evidence>
<dbReference type="GO" id="GO:0000271">
    <property type="term" value="P:polysaccharide biosynthetic process"/>
    <property type="evidence" value="ECO:0007669"/>
    <property type="project" value="InterPro"/>
</dbReference>
<dbReference type="InterPro" id="IPR007267">
    <property type="entry name" value="GtrA_DPMS_TM"/>
</dbReference>
<dbReference type="PANTHER" id="PTHR38459">
    <property type="entry name" value="PROPHAGE BACTOPRENOL-LINKED GLUCOSE TRANSLOCASE HOMOLOG"/>
    <property type="match status" value="1"/>
</dbReference>
<evidence type="ECO:0000259" key="7">
    <source>
        <dbReference type="Pfam" id="PF04138"/>
    </source>
</evidence>
<name>A0A2N4UBU9_9BURK</name>
<evidence type="ECO:0000313" key="9">
    <source>
        <dbReference type="Proteomes" id="UP000234328"/>
    </source>
</evidence>
<feature type="transmembrane region" description="Helical" evidence="6">
    <location>
        <begin position="7"/>
        <end position="27"/>
    </location>
</feature>
<comment type="similarity">
    <text evidence="2">Belongs to the GtrA family.</text>
</comment>
<comment type="subcellular location">
    <subcellularLocation>
        <location evidence="1">Membrane</location>
        <topology evidence="1">Multi-pass membrane protein</topology>
    </subcellularLocation>
</comment>
<evidence type="ECO:0000256" key="1">
    <source>
        <dbReference type="ARBA" id="ARBA00004141"/>
    </source>
</evidence>
<dbReference type="GO" id="GO:0005886">
    <property type="term" value="C:plasma membrane"/>
    <property type="evidence" value="ECO:0007669"/>
    <property type="project" value="TreeGrafter"/>
</dbReference>
<evidence type="ECO:0000313" key="8">
    <source>
        <dbReference type="EMBL" id="PLC52493.1"/>
    </source>
</evidence>
<keyword evidence="3 6" id="KW-0812">Transmembrane</keyword>
<dbReference type="OrthoDB" id="9155343at2"/>
<feature type="domain" description="GtrA/DPMS transmembrane" evidence="7">
    <location>
        <begin position="5"/>
        <end position="120"/>
    </location>
</feature>
<evidence type="ECO:0000256" key="4">
    <source>
        <dbReference type="ARBA" id="ARBA00022989"/>
    </source>
</evidence>
<gene>
    <name evidence="8" type="ORF">CR155_18530</name>
</gene>
<keyword evidence="9" id="KW-1185">Reference proteome</keyword>
<feature type="transmembrane region" description="Helical" evidence="6">
    <location>
        <begin position="33"/>
        <end position="50"/>
    </location>
</feature>
<keyword evidence="5 6" id="KW-0472">Membrane</keyword>
<evidence type="ECO:0000256" key="3">
    <source>
        <dbReference type="ARBA" id="ARBA00022692"/>
    </source>
</evidence>
<dbReference type="AlphaFoldDB" id="A0A2N4UBU9"/>